<dbReference type="AlphaFoldDB" id="A0A846RTS9"/>
<protein>
    <recommendedName>
        <fullName evidence="3">Oxidoreductase</fullName>
    </recommendedName>
</protein>
<evidence type="ECO:0000313" key="2">
    <source>
        <dbReference type="Proteomes" id="UP000547458"/>
    </source>
</evidence>
<proteinExistence type="predicted"/>
<evidence type="ECO:0008006" key="3">
    <source>
        <dbReference type="Google" id="ProtNLM"/>
    </source>
</evidence>
<dbReference type="Proteomes" id="UP000547458">
    <property type="component" value="Unassembled WGS sequence"/>
</dbReference>
<evidence type="ECO:0000313" key="1">
    <source>
        <dbReference type="EMBL" id="NJC23932.1"/>
    </source>
</evidence>
<organism evidence="1 2">
    <name type="scientific">Arthrobacter pigmenti</name>
    <dbReference type="NCBI Taxonomy" id="271432"/>
    <lineage>
        <taxon>Bacteria</taxon>
        <taxon>Bacillati</taxon>
        <taxon>Actinomycetota</taxon>
        <taxon>Actinomycetes</taxon>
        <taxon>Micrococcales</taxon>
        <taxon>Micrococcaceae</taxon>
        <taxon>Arthrobacter</taxon>
    </lineage>
</organism>
<dbReference type="EMBL" id="JAATJL010000001">
    <property type="protein sequence ID" value="NJC23932.1"/>
    <property type="molecule type" value="Genomic_DNA"/>
</dbReference>
<keyword evidence="2" id="KW-1185">Reference proteome</keyword>
<dbReference type="RefSeq" id="WP_167995245.1">
    <property type="nucleotide sequence ID" value="NZ_JAATJL010000001.1"/>
</dbReference>
<dbReference type="Pfam" id="PF14100">
    <property type="entry name" value="DUF6807"/>
    <property type="match status" value="1"/>
</dbReference>
<accession>A0A846RTS9</accession>
<name>A0A846RTS9_9MICC</name>
<gene>
    <name evidence="1" type="ORF">BJ994_003008</name>
</gene>
<dbReference type="InterPro" id="IPR029475">
    <property type="entry name" value="DUF6807"/>
</dbReference>
<sequence length="301" mass="32990">MSELSVRRPANNELVISCGPVDLATYVFLPAATRSEAPKPYLHPLRTLSGAPLTGFRPWDHRWHKGLQMTWSHVSGQNFWGGPTFSPETDYQWRDNLGSIEHEQFTAALAAPGRVTLGETLTWRNSAGERWLSEERSTVFSGVDVQEQSWQLDFSTELTNVSGRSLDLGSPTTHGRPNAGYTGLFWRGPRSWTGCSILGPDGAEGEDMMGASTPWIALAGEHDELDGGATIVAMAGTSSSSVPLKWFVRSEPFAALAPSPSFDEEISLAPGETLRLQHRYVFVDRICGRDDVERIAKAASL</sequence>
<comment type="caution">
    <text evidence="1">The sequence shown here is derived from an EMBL/GenBank/DDBJ whole genome shotgun (WGS) entry which is preliminary data.</text>
</comment>
<reference evidence="1 2" key="1">
    <citation type="submission" date="2020-03" db="EMBL/GenBank/DDBJ databases">
        <title>Sequencing the genomes of 1000 actinobacteria strains.</title>
        <authorList>
            <person name="Klenk H.-P."/>
        </authorList>
    </citation>
    <scope>NUCLEOTIDE SEQUENCE [LARGE SCALE GENOMIC DNA]</scope>
    <source>
        <strain evidence="1 2">DSM 16403</strain>
    </source>
</reference>